<keyword evidence="3" id="KW-1185">Reference proteome</keyword>
<gene>
    <name evidence="2" type="ORF">A1O1_02993</name>
</gene>
<dbReference type="PANTHER" id="PTHR35186">
    <property type="entry name" value="ANK_REP_REGION DOMAIN-CONTAINING PROTEIN"/>
    <property type="match status" value="1"/>
</dbReference>
<dbReference type="EMBL" id="AMWN01000002">
    <property type="protein sequence ID" value="EXJ94597.1"/>
    <property type="molecule type" value="Genomic_DNA"/>
</dbReference>
<evidence type="ECO:0000256" key="1">
    <source>
        <dbReference type="SAM" id="Coils"/>
    </source>
</evidence>
<keyword evidence="1" id="KW-0175">Coiled coil</keyword>
<accession>W9YNT4</accession>
<protein>
    <submittedName>
        <fullName evidence="2">Uncharacterized protein</fullName>
    </submittedName>
</protein>
<proteinExistence type="predicted"/>
<dbReference type="Proteomes" id="UP000019484">
    <property type="component" value="Unassembled WGS sequence"/>
</dbReference>
<dbReference type="OrthoDB" id="3565018at2759"/>
<evidence type="ECO:0000313" key="3">
    <source>
        <dbReference type="Proteomes" id="UP000019484"/>
    </source>
</evidence>
<name>W9YNT4_9EURO</name>
<reference evidence="2 3" key="1">
    <citation type="submission" date="2013-03" db="EMBL/GenBank/DDBJ databases">
        <title>The Genome Sequence of Capronia coronata CBS 617.96.</title>
        <authorList>
            <consortium name="The Broad Institute Genomics Platform"/>
            <person name="Cuomo C."/>
            <person name="de Hoog S."/>
            <person name="Gorbushina A."/>
            <person name="Walker B."/>
            <person name="Young S.K."/>
            <person name="Zeng Q."/>
            <person name="Gargeya S."/>
            <person name="Fitzgerald M."/>
            <person name="Haas B."/>
            <person name="Abouelleil A."/>
            <person name="Allen A.W."/>
            <person name="Alvarado L."/>
            <person name="Arachchi H.M."/>
            <person name="Berlin A.M."/>
            <person name="Chapman S.B."/>
            <person name="Gainer-Dewar J."/>
            <person name="Goldberg J."/>
            <person name="Griggs A."/>
            <person name="Gujja S."/>
            <person name="Hansen M."/>
            <person name="Howarth C."/>
            <person name="Imamovic A."/>
            <person name="Ireland A."/>
            <person name="Larimer J."/>
            <person name="McCowan C."/>
            <person name="Murphy C."/>
            <person name="Pearson M."/>
            <person name="Poon T.W."/>
            <person name="Priest M."/>
            <person name="Roberts A."/>
            <person name="Saif S."/>
            <person name="Shea T."/>
            <person name="Sisk P."/>
            <person name="Sykes S."/>
            <person name="Wortman J."/>
            <person name="Nusbaum C."/>
            <person name="Birren B."/>
        </authorList>
    </citation>
    <scope>NUCLEOTIDE SEQUENCE [LARGE SCALE GENOMIC DNA]</scope>
    <source>
        <strain evidence="2 3">CBS 617.96</strain>
    </source>
</reference>
<dbReference type="AlphaFoldDB" id="W9YNT4"/>
<dbReference type="HOGENOM" id="CLU_773854_0_0_1"/>
<dbReference type="PANTHER" id="PTHR35186:SF4">
    <property type="entry name" value="PRION-INHIBITION AND PROPAGATION HELO DOMAIN-CONTAINING PROTEIN"/>
    <property type="match status" value="1"/>
</dbReference>
<dbReference type="STRING" id="1182541.W9YNT4"/>
<dbReference type="eggNOG" id="ENOG502RS5B">
    <property type="taxonomic scope" value="Eukaryota"/>
</dbReference>
<dbReference type="GeneID" id="19157890"/>
<sequence length="358" mass="40786">MTGIETAGVVLAILPLVGIETLKGFRTKRYRRRLEQYSTQLGTQHVILLNTLDQALEGIVDYEHEVAELIENPRGPLWRDPVFQKKLANKLDRNYDAFIRTMIELSASLEDLGKKNSVLRLEILQSFSWFSVQRDVDLLTTCRQIYWNDASVVEREIKKLKDVLSQSVYANLLRDIEKANTALRTLFEQSRQLQESRRKHPVSKKPLLKHKAARRHAMNLYNAVVRGKYWKCPCRDSHCVHLRIEPLALDTDEDHEAKPAMSKLRIAFSSKTPTAGNVAAWQWHEVETIPMMTDTRAVTTHSLPSSLSITPQTTAAGKVRFAIVMPSLNSLPWPKLENLPPSLPISDICSTLVKAKMD</sequence>
<organism evidence="2 3">
    <name type="scientific">Capronia coronata CBS 617.96</name>
    <dbReference type="NCBI Taxonomy" id="1182541"/>
    <lineage>
        <taxon>Eukaryota</taxon>
        <taxon>Fungi</taxon>
        <taxon>Dikarya</taxon>
        <taxon>Ascomycota</taxon>
        <taxon>Pezizomycotina</taxon>
        <taxon>Eurotiomycetes</taxon>
        <taxon>Chaetothyriomycetidae</taxon>
        <taxon>Chaetothyriales</taxon>
        <taxon>Herpotrichiellaceae</taxon>
        <taxon>Capronia</taxon>
    </lineage>
</organism>
<dbReference type="RefSeq" id="XP_007722091.1">
    <property type="nucleotide sequence ID" value="XM_007723901.1"/>
</dbReference>
<comment type="caution">
    <text evidence="2">The sequence shown here is derived from an EMBL/GenBank/DDBJ whole genome shotgun (WGS) entry which is preliminary data.</text>
</comment>
<feature type="coiled-coil region" evidence="1">
    <location>
        <begin position="169"/>
        <end position="196"/>
    </location>
</feature>
<evidence type="ECO:0000313" key="2">
    <source>
        <dbReference type="EMBL" id="EXJ94597.1"/>
    </source>
</evidence>